<sequence length="642" mass="76559">MSNYNASHTSERFRENDENTAVDVNRKNMNYRNRNRNAIANAHHTHTNGNYYKKNIFSDKLKVKQKAVTQSIGKTYASNNRTTLIKLKNLENVNITKGNVTSNMEVTDEITGETTTENRQFNESDTIEQKRKEIKELANLCIEKNLSVNSENIQIVRKLKEKRMLEEQINKNENIRNLQEKRRILEEIEYHEWADREKRIKELQEKKMKLLKRVIVQRDTEKADKIFYEVEKIVQKRDKNKDKIIENFEKEKARDIRNLFIERKDHMKTLFNEKTDIVDDMNDYTSNYNIQLERNGIVPNKIDEKTSHKIDNLINENHMIQLNTTFNESLNFAHEKKKDEKFSKYEKKKNKQIIDTFYRYINKEEKKYTTDEYLISDTTKTQKKTQCMKINFPPLDIKSNEQDAFEKNILYLQNILRGKAIKILMNDGKESYSDLIEELKAYEKIDQYSLHEKELFEKENLEEIKIDSYLENVQGKYISELLDSLSNELEKYEEERKIAVLVKYAERERRLKECKEKGKRQAEFLLREKEDYLFNEIMGLNNQTVDSYLEDILSKAINDASREEALIRTKKKAQQLNEIYDSLDNKNDENNKRIVKDLVGNFIIPYVDKQRGAEFDLLEQKKNNYVSNFATQHVFSKINEAF</sequence>
<dbReference type="PANTHER" id="PTHR22455:SF10">
    <property type="entry name" value="CILIA- AND FLAGELLA-ASSOCIATED PROTEIN 91"/>
    <property type="match status" value="1"/>
</dbReference>
<keyword evidence="4" id="KW-0966">Cell projection</keyword>
<protein>
    <recommendedName>
        <fullName evidence="6">Cilia- and flagella-associated protein 91</fullName>
    </recommendedName>
</protein>
<evidence type="ECO:0000313" key="11">
    <source>
        <dbReference type="Proteomes" id="UP000078546"/>
    </source>
</evidence>
<evidence type="ECO:0000313" key="10">
    <source>
        <dbReference type="EMBL" id="SBT01581.1"/>
    </source>
</evidence>
<dbReference type="AlphaFoldDB" id="A0A1A8W8D5"/>
<feature type="coiled-coil region" evidence="7">
    <location>
        <begin position="475"/>
        <end position="502"/>
    </location>
</feature>
<comment type="subcellular location">
    <subcellularLocation>
        <location evidence="1">Cytoplasm</location>
        <location evidence="1">Cytoskeleton</location>
        <location evidence="1">Cilium axoneme</location>
    </subcellularLocation>
</comment>
<feature type="coiled-coil region" evidence="7">
    <location>
        <begin position="566"/>
        <end position="593"/>
    </location>
</feature>
<gene>
    <name evidence="10" type="ORF">POVCU1_067960</name>
    <name evidence="9" type="ORF">POVCU2_0047190</name>
</gene>
<comment type="similarity">
    <text evidence="5">Belongs to the CFAP91 family.</text>
</comment>
<feature type="domain" description="CFAP91" evidence="8">
    <location>
        <begin position="126"/>
        <end position="258"/>
    </location>
</feature>
<dbReference type="PANTHER" id="PTHR22455">
    <property type="entry name" value="CILIA- AND FLAGELLA-ASSOCIATED PROTEIN 91"/>
    <property type="match status" value="1"/>
</dbReference>
<evidence type="ECO:0000256" key="6">
    <source>
        <dbReference type="ARBA" id="ARBA00029555"/>
    </source>
</evidence>
<dbReference type="VEuPathDB" id="PlasmoDB:PocGH01_14030400"/>
<evidence type="ECO:0000256" key="1">
    <source>
        <dbReference type="ARBA" id="ARBA00004430"/>
    </source>
</evidence>
<keyword evidence="2" id="KW-0963">Cytoplasm</keyword>
<evidence type="ECO:0000313" key="12">
    <source>
        <dbReference type="Proteomes" id="UP000078560"/>
    </source>
</evidence>
<dbReference type="EMBL" id="FLQV01002593">
    <property type="protein sequence ID" value="SBT01581.1"/>
    <property type="molecule type" value="Genomic_DNA"/>
</dbReference>
<dbReference type="InterPro" id="IPR026720">
    <property type="entry name" value="CFAP91"/>
</dbReference>
<evidence type="ECO:0000256" key="3">
    <source>
        <dbReference type="ARBA" id="ARBA00023212"/>
    </source>
</evidence>
<dbReference type="GO" id="GO:0005930">
    <property type="term" value="C:axoneme"/>
    <property type="evidence" value="ECO:0007669"/>
    <property type="project" value="UniProtKB-SubCell"/>
</dbReference>
<dbReference type="Proteomes" id="UP000078546">
    <property type="component" value="Unassembled WGS sequence"/>
</dbReference>
<feature type="coiled-coil region" evidence="7">
    <location>
        <begin position="161"/>
        <end position="188"/>
    </location>
</feature>
<evidence type="ECO:0000256" key="4">
    <source>
        <dbReference type="ARBA" id="ARBA00023273"/>
    </source>
</evidence>
<evidence type="ECO:0000259" key="8">
    <source>
        <dbReference type="Pfam" id="PF14738"/>
    </source>
</evidence>
<dbReference type="InterPro" id="IPR032840">
    <property type="entry name" value="CFAP91_dom"/>
</dbReference>
<dbReference type="Pfam" id="PF14738">
    <property type="entry name" value="CFAP91"/>
    <property type="match status" value="1"/>
</dbReference>
<evidence type="ECO:0000256" key="5">
    <source>
        <dbReference type="ARBA" id="ARBA00029468"/>
    </source>
</evidence>
<evidence type="ECO:0000256" key="2">
    <source>
        <dbReference type="ARBA" id="ARBA00022490"/>
    </source>
</evidence>
<organism evidence="9 12">
    <name type="scientific">Plasmodium ovale curtisi</name>
    <dbReference type="NCBI Taxonomy" id="864141"/>
    <lineage>
        <taxon>Eukaryota</taxon>
        <taxon>Sar</taxon>
        <taxon>Alveolata</taxon>
        <taxon>Apicomplexa</taxon>
        <taxon>Aconoidasida</taxon>
        <taxon>Haemosporida</taxon>
        <taxon>Plasmodiidae</taxon>
        <taxon>Plasmodium</taxon>
        <taxon>Plasmodium (Plasmodium)</taxon>
    </lineage>
</organism>
<accession>A0A1A8W8D5</accession>
<keyword evidence="7" id="KW-0175">Coiled coil</keyword>
<dbReference type="Proteomes" id="UP000078560">
    <property type="component" value="Unassembled WGS sequence"/>
</dbReference>
<reference evidence="9" key="2">
    <citation type="submission" date="2016-05" db="EMBL/GenBank/DDBJ databases">
        <authorList>
            <person name="Lavstsen T."/>
            <person name="Jespersen J.S."/>
        </authorList>
    </citation>
    <scope>NUCLEOTIDE SEQUENCE [LARGE SCALE GENOMIC DNA]</scope>
</reference>
<evidence type="ECO:0000256" key="7">
    <source>
        <dbReference type="SAM" id="Coils"/>
    </source>
</evidence>
<name>A0A1A8W8D5_PLAOA</name>
<reference evidence="11 12" key="1">
    <citation type="submission" date="2016-05" db="EMBL/GenBank/DDBJ databases">
        <authorList>
            <person name="Naeem Raeece"/>
        </authorList>
    </citation>
    <scope>NUCLEOTIDE SEQUENCE [LARGE SCALE GENOMIC DNA]</scope>
</reference>
<keyword evidence="3" id="KW-0206">Cytoskeleton</keyword>
<evidence type="ECO:0000313" key="9">
    <source>
        <dbReference type="EMBL" id="SBS88233.1"/>
    </source>
</evidence>
<proteinExistence type="inferred from homology"/>
<dbReference type="EMBL" id="FLQU01000618">
    <property type="protein sequence ID" value="SBS88233.1"/>
    <property type="molecule type" value="Genomic_DNA"/>
</dbReference>